<dbReference type="GeneID" id="93607178"/>
<dbReference type="Proteomes" id="UP000009138">
    <property type="component" value="Unassembled WGS sequence"/>
</dbReference>
<dbReference type="EMBL" id="CH476732">
    <property type="protein sequence ID" value="EIE75502.1"/>
    <property type="molecule type" value="Genomic_DNA"/>
</dbReference>
<accession>I1BH22</accession>
<name>I1BH22_RHIO9</name>
<sequence>MDSNVSDSLLTQRLPSEYTPRGDMISRMLIKNQSVVDFISHDLMSTPNGTYKVAGAD</sequence>
<keyword evidence="2" id="KW-1185">Reference proteome</keyword>
<dbReference type="AlphaFoldDB" id="I1BH22"/>
<proteinExistence type="predicted"/>
<reference evidence="1 2" key="1">
    <citation type="journal article" date="2009" name="PLoS Genet.">
        <title>Genomic analysis of the basal lineage fungus Rhizopus oryzae reveals a whole-genome duplication.</title>
        <authorList>
            <person name="Ma L.-J."/>
            <person name="Ibrahim A.S."/>
            <person name="Skory C."/>
            <person name="Grabherr M.G."/>
            <person name="Burger G."/>
            <person name="Butler M."/>
            <person name="Elias M."/>
            <person name="Idnurm A."/>
            <person name="Lang B.F."/>
            <person name="Sone T."/>
            <person name="Abe A."/>
            <person name="Calvo S.E."/>
            <person name="Corrochano L.M."/>
            <person name="Engels R."/>
            <person name="Fu J."/>
            <person name="Hansberg W."/>
            <person name="Kim J.-M."/>
            <person name="Kodira C.D."/>
            <person name="Koehrsen M.J."/>
            <person name="Liu B."/>
            <person name="Miranda-Saavedra D."/>
            <person name="O'Leary S."/>
            <person name="Ortiz-Castellanos L."/>
            <person name="Poulter R."/>
            <person name="Rodriguez-Romero J."/>
            <person name="Ruiz-Herrera J."/>
            <person name="Shen Y.-Q."/>
            <person name="Zeng Q."/>
            <person name="Galagan J."/>
            <person name="Birren B.W."/>
            <person name="Cuomo C.A."/>
            <person name="Wickes B.L."/>
        </authorList>
    </citation>
    <scope>NUCLEOTIDE SEQUENCE [LARGE SCALE GENOMIC DNA]</scope>
    <source>
        <strain evidence="2">RA 99-880 / ATCC MYA-4621 / FGSC 9543 / NRRL 43880</strain>
    </source>
</reference>
<dbReference type="VEuPathDB" id="FungiDB:RO3G_00206"/>
<dbReference type="RefSeq" id="XP_067510898.1">
    <property type="nucleotide sequence ID" value="XM_067654797.1"/>
</dbReference>
<organism evidence="1 2">
    <name type="scientific">Rhizopus delemar (strain RA 99-880 / ATCC MYA-4621 / FGSC 9543 / NRRL 43880)</name>
    <name type="common">Mucormycosis agent</name>
    <name type="synonym">Rhizopus arrhizus var. delemar</name>
    <dbReference type="NCBI Taxonomy" id="246409"/>
    <lineage>
        <taxon>Eukaryota</taxon>
        <taxon>Fungi</taxon>
        <taxon>Fungi incertae sedis</taxon>
        <taxon>Mucoromycota</taxon>
        <taxon>Mucoromycotina</taxon>
        <taxon>Mucoromycetes</taxon>
        <taxon>Mucorales</taxon>
        <taxon>Mucorineae</taxon>
        <taxon>Rhizopodaceae</taxon>
        <taxon>Rhizopus</taxon>
    </lineage>
</organism>
<dbReference type="InParanoid" id="I1BH22"/>
<gene>
    <name evidence="1" type="ORF">RO3G_00206</name>
</gene>
<protein>
    <submittedName>
        <fullName evidence="1">Uncharacterized protein</fullName>
    </submittedName>
</protein>
<evidence type="ECO:0000313" key="2">
    <source>
        <dbReference type="Proteomes" id="UP000009138"/>
    </source>
</evidence>
<evidence type="ECO:0000313" key="1">
    <source>
        <dbReference type="EMBL" id="EIE75502.1"/>
    </source>
</evidence>